<dbReference type="EMBL" id="BAAANY010000015">
    <property type="protein sequence ID" value="GAA1688678.1"/>
    <property type="molecule type" value="Genomic_DNA"/>
</dbReference>
<sequence>MPLPRVTYVFDAYCGWSYGFAPSVYRFIQANEHRVELRVISGGLLTGDSRVPVSAFSHLAQTNHRISQLTGAQFGQPYQRLLASGRFVMDSEAAARGFAALRQCAPEEALKLAYALQIAFYRNGRDLSDADTYINIALDAGLDPSAVLAQLHSEESARAAVADFSLARQLGADSFPMLLVETGGRKIQLGGVVTEPERLTQELDAALGLIDRSELNRLDTELEQFAYN</sequence>
<dbReference type="InterPro" id="IPR001853">
    <property type="entry name" value="DSBA-like_thioredoxin_dom"/>
</dbReference>
<dbReference type="Gene3D" id="1.10.472.60">
    <property type="entry name" value="putative protein disulfide isomerase domain"/>
    <property type="match status" value="1"/>
</dbReference>
<evidence type="ECO:0000259" key="1">
    <source>
        <dbReference type="Pfam" id="PF01323"/>
    </source>
</evidence>
<feature type="domain" description="DSBA-like thioredoxin" evidence="1">
    <location>
        <begin position="6"/>
        <end position="185"/>
    </location>
</feature>
<dbReference type="Gene3D" id="3.40.30.10">
    <property type="entry name" value="Glutaredoxin"/>
    <property type="match status" value="1"/>
</dbReference>
<name>A0ABP4TIV8_9ACTN</name>
<comment type="caution">
    <text evidence="2">The sequence shown here is derived from an EMBL/GenBank/DDBJ whole genome shotgun (WGS) entry which is preliminary data.</text>
</comment>
<keyword evidence="3" id="KW-1185">Reference proteome</keyword>
<dbReference type="RefSeq" id="WP_163573061.1">
    <property type="nucleotide sequence ID" value="NZ_BAAANY010000015.1"/>
</dbReference>
<organism evidence="2 3">
    <name type="scientific">Fodinicola feengrottensis</name>
    <dbReference type="NCBI Taxonomy" id="435914"/>
    <lineage>
        <taxon>Bacteria</taxon>
        <taxon>Bacillati</taxon>
        <taxon>Actinomycetota</taxon>
        <taxon>Actinomycetes</taxon>
        <taxon>Mycobacteriales</taxon>
        <taxon>Fodinicola</taxon>
    </lineage>
</organism>
<proteinExistence type="predicted"/>
<dbReference type="CDD" id="cd03025">
    <property type="entry name" value="DsbA_FrnE_like"/>
    <property type="match status" value="1"/>
</dbReference>
<dbReference type="SUPFAM" id="SSF52833">
    <property type="entry name" value="Thioredoxin-like"/>
    <property type="match status" value="1"/>
</dbReference>
<dbReference type="Proteomes" id="UP001500618">
    <property type="component" value="Unassembled WGS sequence"/>
</dbReference>
<reference evidence="3" key="1">
    <citation type="journal article" date="2019" name="Int. J. Syst. Evol. Microbiol.">
        <title>The Global Catalogue of Microorganisms (GCM) 10K type strain sequencing project: providing services to taxonomists for standard genome sequencing and annotation.</title>
        <authorList>
            <consortium name="The Broad Institute Genomics Platform"/>
            <consortium name="The Broad Institute Genome Sequencing Center for Infectious Disease"/>
            <person name="Wu L."/>
            <person name="Ma J."/>
        </authorList>
    </citation>
    <scope>NUCLEOTIDE SEQUENCE [LARGE SCALE GENOMIC DNA]</scope>
    <source>
        <strain evidence="3">JCM 14718</strain>
    </source>
</reference>
<gene>
    <name evidence="2" type="ORF">GCM10009765_42680</name>
</gene>
<evidence type="ECO:0000313" key="2">
    <source>
        <dbReference type="EMBL" id="GAA1688678.1"/>
    </source>
</evidence>
<protein>
    <submittedName>
        <fullName evidence="2">DsbA family protein</fullName>
    </submittedName>
</protein>
<evidence type="ECO:0000313" key="3">
    <source>
        <dbReference type="Proteomes" id="UP001500618"/>
    </source>
</evidence>
<dbReference type="Pfam" id="PF01323">
    <property type="entry name" value="DSBA"/>
    <property type="match status" value="1"/>
</dbReference>
<dbReference type="InterPro" id="IPR036249">
    <property type="entry name" value="Thioredoxin-like_sf"/>
</dbReference>
<accession>A0ABP4TIV8</accession>